<sequence length="132" mass="14670">MQYIRCQGRHFESCLLSHRAKNAAKTAIETTIETAIKTAIKSVFTNTAKIPAKTAATVPAKNVFTNAATIAAWPPYCRPRVTSQQPKDRRRNPPASITSKTAEILRPSRASAPALHHRPHPKHFITFARWSS</sequence>
<evidence type="ECO:0000313" key="2">
    <source>
        <dbReference type="EMBL" id="KAE9277690.1"/>
    </source>
</evidence>
<evidence type="ECO:0000313" key="3">
    <source>
        <dbReference type="Proteomes" id="UP000486351"/>
    </source>
</evidence>
<protein>
    <submittedName>
        <fullName evidence="2">Uncharacterized protein</fullName>
    </submittedName>
</protein>
<dbReference type="Proteomes" id="UP000486351">
    <property type="component" value="Unassembled WGS sequence"/>
</dbReference>
<name>A0A6G0QAU0_9STRA</name>
<evidence type="ECO:0000256" key="1">
    <source>
        <dbReference type="SAM" id="MobiDB-lite"/>
    </source>
</evidence>
<proteinExistence type="predicted"/>
<comment type="caution">
    <text evidence="2">The sequence shown here is derived from an EMBL/GenBank/DDBJ whole genome shotgun (WGS) entry which is preliminary data.</text>
</comment>
<gene>
    <name evidence="2" type="ORF">PF008_g28794</name>
</gene>
<organism evidence="2 3">
    <name type="scientific">Phytophthora fragariae</name>
    <dbReference type="NCBI Taxonomy" id="53985"/>
    <lineage>
        <taxon>Eukaryota</taxon>
        <taxon>Sar</taxon>
        <taxon>Stramenopiles</taxon>
        <taxon>Oomycota</taxon>
        <taxon>Peronosporomycetes</taxon>
        <taxon>Peronosporales</taxon>
        <taxon>Peronosporaceae</taxon>
        <taxon>Phytophthora</taxon>
    </lineage>
</organism>
<accession>A0A6G0QAU0</accession>
<dbReference type="EMBL" id="QXFY01004410">
    <property type="protein sequence ID" value="KAE9277690.1"/>
    <property type="molecule type" value="Genomic_DNA"/>
</dbReference>
<reference evidence="2 3" key="1">
    <citation type="submission" date="2018-09" db="EMBL/GenBank/DDBJ databases">
        <title>Genomic investigation of the strawberry pathogen Phytophthora fragariae indicates pathogenicity is determined by transcriptional variation in three key races.</title>
        <authorList>
            <person name="Adams T.M."/>
            <person name="Armitage A.D."/>
            <person name="Sobczyk M.K."/>
            <person name="Bates H.J."/>
            <person name="Dunwell J.M."/>
            <person name="Nellist C.F."/>
            <person name="Harrison R.J."/>
        </authorList>
    </citation>
    <scope>NUCLEOTIDE SEQUENCE [LARGE SCALE GENOMIC DNA]</scope>
    <source>
        <strain evidence="2 3">NOV-77</strain>
    </source>
</reference>
<dbReference type="AlphaFoldDB" id="A0A6G0QAU0"/>
<feature type="region of interest" description="Disordered" evidence="1">
    <location>
        <begin position="78"/>
        <end position="118"/>
    </location>
</feature>